<evidence type="ECO:0000313" key="2">
    <source>
        <dbReference type="EMBL" id="PJK31419.1"/>
    </source>
</evidence>
<sequence>MISDRAAGRLIAIATILVGAMVAMATEPLPAATQHETNSGLTEIAPTEALQPDLASLVP</sequence>
<evidence type="ECO:0000256" key="1">
    <source>
        <dbReference type="SAM" id="MobiDB-lite"/>
    </source>
</evidence>
<comment type="caution">
    <text evidence="2">The sequence shown here is derived from an EMBL/GenBank/DDBJ whole genome shotgun (WGS) entry which is preliminary data.</text>
</comment>
<gene>
    <name evidence="2" type="ORF">CVT23_01720</name>
</gene>
<name>A0A2M9G6S4_9PROT</name>
<proteinExistence type="predicted"/>
<accession>A0A2M9G6S4</accession>
<protein>
    <submittedName>
        <fullName evidence="2">Uncharacterized protein</fullName>
    </submittedName>
</protein>
<dbReference type="EMBL" id="PHIG01000005">
    <property type="protein sequence ID" value="PJK31419.1"/>
    <property type="molecule type" value="Genomic_DNA"/>
</dbReference>
<organism evidence="2 3">
    <name type="scientific">Minwuia thermotolerans</name>
    <dbReference type="NCBI Taxonomy" id="2056226"/>
    <lineage>
        <taxon>Bacteria</taxon>
        <taxon>Pseudomonadati</taxon>
        <taxon>Pseudomonadota</taxon>
        <taxon>Alphaproteobacteria</taxon>
        <taxon>Minwuiales</taxon>
        <taxon>Minwuiaceae</taxon>
        <taxon>Minwuia</taxon>
    </lineage>
</organism>
<evidence type="ECO:0000313" key="3">
    <source>
        <dbReference type="Proteomes" id="UP000229498"/>
    </source>
</evidence>
<dbReference type="Proteomes" id="UP000229498">
    <property type="component" value="Unassembled WGS sequence"/>
</dbReference>
<feature type="region of interest" description="Disordered" evidence="1">
    <location>
        <begin position="33"/>
        <end position="59"/>
    </location>
</feature>
<keyword evidence="3" id="KW-1185">Reference proteome</keyword>
<reference evidence="2 3" key="1">
    <citation type="submission" date="2017-11" db="EMBL/GenBank/DDBJ databases">
        <title>Draft genome sequence of Rhizobiales bacterium SY3-13.</title>
        <authorList>
            <person name="Sun C."/>
        </authorList>
    </citation>
    <scope>NUCLEOTIDE SEQUENCE [LARGE SCALE GENOMIC DNA]</scope>
    <source>
        <strain evidence="2 3">SY3-13</strain>
    </source>
</reference>
<dbReference type="AlphaFoldDB" id="A0A2M9G6S4"/>
<dbReference type="RefSeq" id="WP_109793845.1">
    <property type="nucleotide sequence ID" value="NZ_PHIG01000005.1"/>
</dbReference>